<reference evidence="2" key="1">
    <citation type="submission" date="2017-09" db="EMBL/GenBank/DDBJ databases">
        <title>Depth-based differentiation of microbial function through sediment-hosted aquifers and enrichment of novel symbionts in the deep terrestrial subsurface.</title>
        <authorList>
            <person name="Probst A.J."/>
            <person name="Ladd B."/>
            <person name="Jarett J.K."/>
            <person name="Geller-Mcgrath D.E."/>
            <person name="Sieber C.M.K."/>
            <person name="Emerson J.B."/>
            <person name="Anantharaman K."/>
            <person name="Thomas B.C."/>
            <person name="Malmstrom R."/>
            <person name="Stieglmeier M."/>
            <person name="Klingl A."/>
            <person name="Woyke T."/>
            <person name="Ryan C.M."/>
            <person name="Banfield J.F."/>
        </authorList>
    </citation>
    <scope>NUCLEOTIDE SEQUENCE [LARGE SCALE GENOMIC DNA]</scope>
</reference>
<evidence type="ECO:0000313" key="2">
    <source>
        <dbReference type="Proteomes" id="UP000229574"/>
    </source>
</evidence>
<proteinExistence type="predicted"/>
<dbReference type="Proteomes" id="UP000229574">
    <property type="component" value="Unassembled WGS sequence"/>
</dbReference>
<protein>
    <submittedName>
        <fullName evidence="1">Uncharacterized protein</fullName>
    </submittedName>
</protein>
<accession>A0A2H0WY95</accession>
<organism evidence="1 2">
    <name type="scientific">Candidatus Collierbacteria bacterium CG09_land_8_20_14_0_10_46_12</name>
    <dbReference type="NCBI Taxonomy" id="1974533"/>
    <lineage>
        <taxon>Bacteria</taxon>
        <taxon>Candidatus Collieribacteriota</taxon>
    </lineage>
</organism>
<sequence length="64" mass="7770">MKFSDDQIQQLKELMNTMFDKKLKPIKRKLNSIEKDLKWTMLRYDTRLVHLENHFSHPPGRADN</sequence>
<evidence type="ECO:0000313" key="1">
    <source>
        <dbReference type="EMBL" id="PIS17587.1"/>
    </source>
</evidence>
<dbReference type="EMBL" id="PEYY01000141">
    <property type="protein sequence ID" value="PIS17587.1"/>
    <property type="molecule type" value="Genomic_DNA"/>
</dbReference>
<comment type="caution">
    <text evidence="1">The sequence shown here is derived from an EMBL/GenBank/DDBJ whole genome shotgun (WGS) entry which is preliminary data.</text>
</comment>
<name>A0A2H0WY95_9BACT</name>
<gene>
    <name evidence="1" type="ORF">COT54_03835</name>
</gene>
<dbReference type="AlphaFoldDB" id="A0A2H0WY95"/>